<keyword evidence="2" id="KW-1133">Transmembrane helix</keyword>
<evidence type="ECO:0000313" key="3">
    <source>
        <dbReference type="EMBL" id="MBF1658055.1"/>
    </source>
</evidence>
<protein>
    <submittedName>
        <fullName evidence="3">Uncharacterized protein</fullName>
    </submittedName>
</protein>
<feature type="region of interest" description="Disordered" evidence="1">
    <location>
        <begin position="149"/>
        <end position="191"/>
    </location>
</feature>
<feature type="transmembrane region" description="Helical" evidence="2">
    <location>
        <begin position="33"/>
        <end position="54"/>
    </location>
</feature>
<keyword evidence="2" id="KW-0472">Membrane</keyword>
<dbReference type="RefSeq" id="WP_303945669.1">
    <property type="nucleotide sequence ID" value="NZ_JABZXO010000032.1"/>
</dbReference>
<gene>
    <name evidence="3" type="ORF">HXO61_09045</name>
</gene>
<accession>A0A930KW30</accession>
<evidence type="ECO:0000313" key="4">
    <source>
        <dbReference type="Proteomes" id="UP000770330"/>
    </source>
</evidence>
<feature type="transmembrane region" description="Helical" evidence="2">
    <location>
        <begin position="60"/>
        <end position="84"/>
    </location>
</feature>
<feature type="compositionally biased region" description="Polar residues" evidence="1">
    <location>
        <begin position="166"/>
        <end position="191"/>
    </location>
</feature>
<evidence type="ECO:0000256" key="2">
    <source>
        <dbReference type="SAM" id="Phobius"/>
    </source>
</evidence>
<organism evidence="3 4">
    <name type="scientific">Rothia mucilaginosa</name>
    <dbReference type="NCBI Taxonomy" id="43675"/>
    <lineage>
        <taxon>Bacteria</taxon>
        <taxon>Bacillati</taxon>
        <taxon>Actinomycetota</taxon>
        <taxon>Actinomycetes</taxon>
        <taxon>Micrococcales</taxon>
        <taxon>Micrococcaceae</taxon>
        <taxon>Rothia</taxon>
    </lineage>
</organism>
<sequence length="203" mass="22493">MKNLDDDVIVGKFFTRAMKIPLMVGRLIDGTRLWGGPYTVPQIVAGCIALLVLWQAFAWFFSTGLIFTDAILVIFGAWGVAFLVGRLPDSRRNLFNLMTSMASATATSKTGFYRGSPFKIQQPRLRRPFKTEQQCQKLAEQRRVEKRRALQQLDSSHGFPVPAHPITTNSGPSSGAATPQTVRQGPTRKSTLESILAARKNTP</sequence>
<proteinExistence type="predicted"/>
<dbReference type="Proteomes" id="UP000770330">
    <property type="component" value="Unassembled WGS sequence"/>
</dbReference>
<keyword evidence="2" id="KW-0812">Transmembrane</keyword>
<comment type="caution">
    <text evidence="3">The sequence shown here is derived from an EMBL/GenBank/DDBJ whole genome shotgun (WGS) entry which is preliminary data.</text>
</comment>
<dbReference type="EMBL" id="JABZXO010000032">
    <property type="protein sequence ID" value="MBF1658055.1"/>
    <property type="molecule type" value="Genomic_DNA"/>
</dbReference>
<reference evidence="3" key="1">
    <citation type="submission" date="2020-04" db="EMBL/GenBank/DDBJ databases">
        <title>Deep metagenomics examines the oral microbiome during advanced dental caries in children, revealing novel taxa and co-occurrences with host molecules.</title>
        <authorList>
            <person name="Baker J.L."/>
            <person name="Morton J.T."/>
            <person name="Dinis M."/>
            <person name="Alvarez R."/>
            <person name="Tran N.C."/>
            <person name="Knight R."/>
            <person name="Edlund A."/>
        </authorList>
    </citation>
    <scope>NUCLEOTIDE SEQUENCE</scope>
    <source>
        <strain evidence="3">JCVI_39_bin.18</strain>
    </source>
</reference>
<name>A0A930KW30_9MICC</name>
<dbReference type="AlphaFoldDB" id="A0A930KW30"/>
<evidence type="ECO:0000256" key="1">
    <source>
        <dbReference type="SAM" id="MobiDB-lite"/>
    </source>
</evidence>